<keyword evidence="2" id="KW-1185">Reference proteome</keyword>
<evidence type="ECO:0000313" key="2">
    <source>
        <dbReference type="Proteomes" id="UP000054653"/>
    </source>
</evidence>
<evidence type="ECO:0000313" key="1">
    <source>
        <dbReference type="EMBL" id="KRY47387.1"/>
    </source>
</evidence>
<proteinExistence type="predicted"/>
<comment type="caution">
    <text evidence="1">The sequence shown here is derived from an EMBL/GenBank/DDBJ whole genome shotgun (WGS) entry which is preliminary data.</text>
</comment>
<organism evidence="1 2">
    <name type="scientific">Trichinella britovi</name>
    <name type="common">Parasitic roundworm</name>
    <dbReference type="NCBI Taxonomy" id="45882"/>
    <lineage>
        <taxon>Eukaryota</taxon>
        <taxon>Metazoa</taxon>
        <taxon>Ecdysozoa</taxon>
        <taxon>Nematoda</taxon>
        <taxon>Enoplea</taxon>
        <taxon>Dorylaimia</taxon>
        <taxon>Trichinellida</taxon>
        <taxon>Trichinellidae</taxon>
        <taxon>Trichinella</taxon>
    </lineage>
</organism>
<protein>
    <submittedName>
        <fullName evidence="1">Uncharacterized protein</fullName>
    </submittedName>
</protein>
<dbReference type="EMBL" id="JYDI01000244">
    <property type="protein sequence ID" value="KRY47387.1"/>
    <property type="molecule type" value="Genomic_DNA"/>
</dbReference>
<accession>A0A0V1CDK6</accession>
<gene>
    <name evidence="1" type="ORF">T03_11523</name>
</gene>
<dbReference type="AlphaFoldDB" id="A0A0V1CDK6"/>
<sequence length="89" mass="9755">MKKIFTPVKLSENINGKIFVKKLALAQRSSAALASWWQPFAPVALPLIVTATSSSRMPLFRGLSTNHITHVYIDKAQSGNVQYLGKVAT</sequence>
<name>A0A0V1CDK6_TRIBR</name>
<reference evidence="1 2" key="1">
    <citation type="submission" date="2015-01" db="EMBL/GenBank/DDBJ databases">
        <title>Evolution of Trichinella species and genotypes.</title>
        <authorList>
            <person name="Korhonen P.K."/>
            <person name="Edoardo P."/>
            <person name="Giuseppe L.R."/>
            <person name="Gasser R.B."/>
        </authorList>
    </citation>
    <scope>NUCLEOTIDE SEQUENCE [LARGE SCALE GENOMIC DNA]</scope>
    <source>
        <strain evidence="1">ISS120</strain>
    </source>
</reference>
<dbReference type="Proteomes" id="UP000054653">
    <property type="component" value="Unassembled WGS sequence"/>
</dbReference>